<keyword evidence="1" id="KW-0472">Membrane</keyword>
<accession>A0A0F9I0L0</accession>
<dbReference type="EMBL" id="LAZR01022713">
    <property type="protein sequence ID" value="KKL80917.1"/>
    <property type="molecule type" value="Genomic_DNA"/>
</dbReference>
<comment type="caution">
    <text evidence="2">The sequence shown here is derived from an EMBL/GenBank/DDBJ whole genome shotgun (WGS) entry which is preliminary data.</text>
</comment>
<evidence type="ECO:0000256" key="1">
    <source>
        <dbReference type="SAM" id="Phobius"/>
    </source>
</evidence>
<evidence type="ECO:0000313" key="2">
    <source>
        <dbReference type="EMBL" id="KKL80917.1"/>
    </source>
</evidence>
<protein>
    <submittedName>
        <fullName evidence="2">Uncharacterized protein</fullName>
    </submittedName>
</protein>
<reference evidence="2" key="1">
    <citation type="journal article" date="2015" name="Nature">
        <title>Complex archaea that bridge the gap between prokaryotes and eukaryotes.</title>
        <authorList>
            <person name="Spang A."/>
            <person name="Saw J.H."/>
            <person name="Jorgensen S.L."/>
            <person name="Zaremba-Niedzwiedzka K."/>
            <person name="Martijn J."/>
            <person name="Lind A.E."/>
            <person name="van Eijk R."/>
            <person name="Schleper C."/>
            <person name="Guy L."/>
            <person name="Ettema T.J."/>
        </authorList>
    </citation>
    <scope>NUCLEOTIDE SEQUENCE</scope>
</reference>
<organism evidence="2">
    <name type="scientific">marine sediment metagenome</name>
    <dbReference type="NCBI Taxonomy" id="412755"/>
    <lineage>
        <taxon>unclassified sequences</taxon>
        <taxon>metagenomes</taxon>
        <taxon>ecological metagenomes</taxon>
    </lineage>
</organism>
<name>A0A0F9I0L0_9ZZZZ</name>
<gene>
    <name evidence="2" type="ORF">LCGC14_2000010</name>
</gene>
<dbReference type="AlphaFoldDB" id="A0A0F9I0L0"/>
<sequence>MTGLENLNHIRIALNTLVGIAALGFLLKVWQLIKEGKF</sequence>
<proteinExistence type="predicted"/>
<keyword evidence="1" id="KW-1133">Transmembrane helix</keyword>
<feature type="transmembrane region" description="Helical" evidence="1">
    <location>
        <begin position="12"/>
        <end position="33"/>
    </location>
</feature>
<keyword evidence="1" id="KW-0812">Transmembrane</keyword>